<dbReference type="PANTHER" id="PTHR12526:SF630">
    <property type="entry name" value="GLYCOSYLTRANSFERASE"/>
    <property type="match status" value="1"/>
</dbReference>
<dbReference type="PANTHER" id="PTHR12526">
    <property type="entry name" value="GLYCOSYLTRANSFERASE"/>
    <property type="match status" value="1"/>
</dbReference>
<dbReference type="RefSeq" id="WP_092349215.1">
    <property type="nucleotide sequence ID" value="NZ_CZVW01000008.1"/>
</dbReference>
<evidence type="ECO:0000313" key="3">
    <source>
        <dbReference type="EMBL" id="CUT00823.1"/>
    </source>
</evidence>
<keyword evidence="3" id="KW-0808">Transferase</keyword>
<accession>A0A0P1MXT2</accession>
<dbReference type="InterPro" id="IPR036291">
    <property type="entry name" value="NAD(P)-bd_dom_sf"/>
</dbReference>
<evidence type="ECO:0000259" key="1">
    <source>
        <dbReference type="Pfam" id="PF00534"/>
    </source>
</evidence>
<dbReference type="Proteomes" id="UP000199197">
    <property type="component" value="Unassembled WGS sequence"/>
</dbReference>
<name>A0A0P1MXT2_9BACT</name>
<dbReference type="Pfam" id="PF00534">
    <property type="entry name" value="Glycos_transf_1"/>
    <property type="match status" value="1"/>
</dbReference>
<sequence length="874" mass="101990">MLKILIIGSLPPPYHGTSIYLKKLRDLLANEKDLKIFSIDTSDKRNDLTKLGKFDLHNVIAGLRSLFQLLYYLLFKKPNIVYIPISQNKWAYFRDGLFILASSLLGAKVLIHLHGSYFLEFYKKSNKLYKKFIDLTMKNVDGAIVLGEKLKYIFEHWLPKEKVFVLPNFVEPPRNLENASDLDINKRENTVRITYLGNLSESKGLFDLLEAVKIIKNRHINIEFIVNIAGLFRTDPFTGLSGEKHREKFNDYVKSLNGLINYLGQITNEREKYNLLMQSDIFVFPSWHEGQPLVILEAMACGLPIISTKDVGVIDETVIDGTNGILVEKRNVEQLANAILKLVLDKDLRVRMGKESLRRFNDLYTPEKHIEQFRKIIMFLIYGDKFVKFNVIPIAVKFISPKDFILIEHLRNYRNIKKVLIFLKNEGIKLTIRKSLSKLIDRKISSEMYLVILQFKLDSGYVFAFTRNLGYLIIEEELIFKVNLNNKKVEINSLYLSDELLSVFESYIPVPSCPKEIKNKLFKLILRDNPFLTSASDLYHLLYQSDNNIGKKNTSHTIIGFENKERNSGVFILGFGSYIREYVLPFFKNNVIAALDYKSKIIEKFYNVPFPIYNDFEDILEKIAIFKNPLVIIATYHSDHAWMANTILKFNPSSYVFIEKPACVTNDEAEGLFNLRKKGMWIDIGYNRRYSYFSQILFNLLKDKNPSSRIHLTFLIKELKLPKSHWYFWPNQGTRICGNLSHWIDLLRFLTCKDVKSLNVIGGESNMTVTIELEDKSVCDFIITDIGNDMFGVEEYCELRFENVTARLYDYKKLEIIRGNKYIYYKTTFRDKGHYRMYSILKRNYANRGAPIYPSEDIKWVTYLCNEIINLLNL</sequence>
<organism evidence="3 4">
    <name type="scientific">Candidatus Chryseopegocella kryptomonas</name>
    <dbReference type="NCBI Taxonomy" id="1633643"/>
    <lineage>
        <taxon>Bacteria</taxon>
        <taxon>Pseudomonadati</taxon>
        <taxon>Candidatus Kryptoniota</taxon>
        <taxon>Candidatus Chryseopegocella</taxon>
    </lineage>
</organism>
<dbReference type="InterPro" id="IPR001296">
    <property type="entry name" value="Glyco_trans_1"/>
</dbReference>
<dbReference type="Gene3D" id="3.40.50.720">
    <property type="entry name" value="NAD(P)-binding Rossmann-like Domain"/>
    <property type="match status" value="1"/>
</dbReference>
<dbReference type="Gene3D" id="3.40.50.2000">
    <property type="entry name" value="Glycogen Phosphorylase B"/>
    <property type="match status" value="2"/>
</dbReference>
<dbReference type="Gene3D" id="3.30.360.10">
    <property type="entry name" value="Dihydrodipicolinate Reductase, domain 2"/>
    <property type="match status" value="1"/>
</dbReference>
<dbReference type="OrthoDB" id="9790710at2"/>
<feature type="domain" description="Gfo/Idh/MocA-like oxidoreductase N-terminal" evidence="2">
    <location>
        <begin position="570"/>
        <end position="678"/>
    </location>
</feature>
<gene>
    <name evidence="3" type="ORF">JGI23_00926</name>
</gene>
<feature type="domain" description="Glycosyl transferase family 1" evidence="1">
    <location>
        <begin position="185"/>
        <end position="356"/>
    </location>
</feature>
<reference evidence="4" key="1">
    <citation type="submission" date="2015-11" db="EMBL/GenBank/DDBJ databases">
        <authorList>
            <person name="Varghese N."/>
        </authorList>
    </citation>
    <scope>NUCLEOTIDE SEQUENCE [LARGE SCALE GENOMIC DNA]</scope>
    <source>
        <strain evidence="4">JGI-23</strain>
    </source>
</reference>
<evidence type="ECO:0000313" key="4">
    <source>
        <dbReference type="Proteomes" id="UP000199197"/>
    </source>
</evidence>
<dbReference type="Pfam" id="PF01408">
    <property type="entry name" value="GFO_IDH_MocA"/>
    <property type="match status" value="1"/>
</dbReference>
<protein>
    <submittedName>
        <fullName evidence="3">Glycosyltransferase involved in cell wall bisynthesis</fullName>
    </submittedName>
</protein>
<dbReference type="CDD" id="cd03801">
    <property type="entry name" value="GT4_PimA-like"/>
    <property type="match status" value="1"/>
</dbReference>
<dbReference type="AlphaFoldDB" id="A0A0P1MXT2"/>
<evidence type="ECO:0000259" key="2">
    <source>
        <dbReference type="Pfam" id="PF01408"/>
    </source>
</evidence>
<dbReference type="GO" id="GO:0016757">
    <property type="term" value="F:glycosyltransferase activity"/>
    <property type="evidence" value="ECO:0007669"/>
    <property type="project" value="InterPro"/>
</dbReference>
<dbReference type="SUPFAM" id="SSF51735">
    <property type="entry name" value="NAD(P)-binding Rossmann-fold domains"/>
    <property type="match status" value="1"/>
</dbReference>
<keyword evidence="4" id="KW-1185">Reference proteome</keyword>
<proteinExistence type="predicted"/>
<dbReference type="GO" id="GO:0000166">
    <property type="term" value="F:nucleotide binding"/>
    <property type="evidence" value="ECO:0007669"/>
    <property type="project" value="InterPro"/>
</dbReference>
<dbReference type="EMBL" id="CZVW01000008">
    <property type="protein sequence ID" value="CUT00823.1"/>
    <property type="molecule type" value="Genomic_DNA"/>
</dbReference>
<dbReference type="InterPro" id="IPR000683">
    <property type="entry name" value="Gfo/Idh/MocA-like_OxRdtase_N"/>
</dbReference>
<dbReference type="SUPFAM" id="SSF53756">
    <property type="entry name" value="UDP-Glycosyltransferase/glycogen phosphorylase"/>
    <property type="match status" value="1"/>
</dbReference>